<evidence type="ECO:0000313" key="2">
    <source>
        <dbReference type="Proteomes" id="UP000008021"/>
    </source>
</evidence>
<reference evidence="1" key="1">
    <citation type="submission" date="2015-04" db="UniProtKB">
        <authorList>
            <consortium name="EnsemblPlants"/>
        </authorList>
    </citation>
    <scope>IDENTIFICATION</scope>
</reference>
<sequence length="139" mass="14474">MSRGSGGGGAGAVALPAGVGQCDGKSCRWEGAPLAVGRAPRLRCRLQRLVRRSPGKASCEGAVGRCEGGEGVGAAALLVWVEEVEGKVAGVEGNMDIWGKFRCIWKVGGGRDIMSCVAYRWAKAMNAAFFTVSELMITV</sequence>
<reference evidence="1" key="2">
    <citation type="submission" date="2018-05" db="EMBL/GenBank/DDBJ databases">
        <title>OmerRS3 (Oryza meridionalis Reference Sequence Version 3).</title>
        <authorList>
            <person name="Zhang J."/>
            <person name="Kudrna D."/>
            <person name="Lee S."/>
            <person name="Talag J."/>
            <person name="Welchert J."/>
            <person name="Wing R.A."/>
        </authorList>
    </citation>
    <scope>NUCLEOTIDE SEQUENCE [LARGE SCALE GENOMIC DNA]</scope>
    <source>
        <strain evidence="1">cv. OR44</strain>
    </source>
</reference>
<accession>A0A0E0DBH0</accession>
<name>A0A0E0DBH0_9ORYZ</name>
<keyword evidence="2" id="KW-1185">Reference proteome</keyword>
<dbReference type="HOGENOM" id="CLU_153475_0_0_1"/>
<proteinExistence type="predicted"/>
<evidence type="ECO:0000313" key="1">
    <source>
        <dbReference type="EnsemblPlants" id="OMERI04G04340.1"/>
    </source>
</evidence>
<protein>
    <submittedName>
        <fullName evidence="1">Uncharacterized protein</fullName>
    </submittedName>
</protein>
<dbReference type="AlphaFoldDB" id="A0A0E0DBH0"/>
<dbReference type="Proteomes" id="UP000008021">
    <property type="component" value="Chromosome 4"/>
</dbReference>
<dbReference type="EnsemblPlants" id="OMERI04G04340.1">
    <property type="protein sequence ID" value="OMERI04G04340.1"/>
    <property type="gene ID" value="OMERI04G04340"/>
</dbReference>
<dbReference type="Gramene" id="OMERI04G04340.1">
    <property type="protein sequence ID" value="OMERI04G04340.1"/>
    <property type="gene ID" value="OMERI04G04340"/>
</dbReference>
<organism evidence="1">
    <name type="scientific">Oryza meridionalis</name>
    <dbReference type="NCBI Taxonomy" id="40149"/>
    <lineage>
        <taxon>Eukaryota</taxon>
        <taxon>Viridiplantae</taxon>
        <taxon>Streptophyta</taxon>
        <taxon>Embryophyta</taxon>
        <taxon>Tracheophyta</taxon>
        <taxon>Spermatophyta</taxon>
        <taxon>Magnoliopsida</taxon>
        <taxon>Liliopsida</taxon>
        <taxon>Poales</taxon>
        <taxon>Poaceae</taxon>
        <taxon>BOP clade</taxon>
        <taxon>Oryzoideae</taxon>
        <taxon>Oryzeae</taxon>
        <taxon>Oryzinae</taxon>
        <taxon>Oryza</taxon>
    </lineage>
</organism>